<evidence type="ECO:0000256" key="2">
    <source>
        <dbReference type="ARBA" id="ARBA00009904"/>
    </source>
</evidence>
<dbReference type="EMBL" id="JAATLK010000001">
    <property type="protein sequence ID" value="NIZ47065.1"/>
    <property type="molecule type" value="Genomic_DNA"/>
</dbReference>
<evidence type="ECO:0000313" key="10">
    <source>
        <dbReference type="EMBL" id="NIZ47065.1"/>
    </source>
</evidence>
<feature type="transmembrane region" description="Helical" evidence="9">
    <location>
        <begin position="617"/>
        <end position="641"/>
    </location>
</feature>
<dbReference type="GO" id="GO:0016471">
    <property type="term" value="C:vacuolar proton-transporting V-type ATPase complex"/>
    <property type="evidence" value="ECO:0007669"/>
    <property type="project" value="TreeGrafter"/>
</dbReference>
<feature type="transmembrane region" description="Helical" evidence="9">
    <location>
        <begin position="356"/>
        <end position="386"/>
    </location>
</feature>
<evidence type="ECO:0000256" key="3">
    <source>
        <dbReference type="ARBA" id="ARBA00022448"/>
    </source>
</evidence>
<keyword evidence="5 9" id="KW-1133">Transmembrane helix</keyword>
<comment type="caution">
    <text evidence="10">The sequence shown here is derived from an EMBL/GenBank/DDBJ whole genome shotgun (WGS) entry which is preliminary data.</text>
</comment>
<organism evidence="10 11">
    <name type="scientific">Entomospira nematocerorum</name>
    <dbReference type="NCBI Taxonomy" id="2719987"/>
    <lineage>
        <taxon>Bacteria</taxon>
        <taxon>Pseudomonadati</taxon>
        <taxon>Spirochaetota</taxon>
        <taxon>Spirochaetia</taxon>
        <taxon>Spirochaetales</taxon>
        <taxon>Spirochaetaceae</taxon>
        <taxon>Entomospira</taxon>
    </lineage>
</organism>
<name>A0A968GF05_9SPIO</name>
<evidence type="ECO:0000256" key="7">
    <source>
        <dbReference type="ARBA" id="ARBA00023136"/>
    </source>
</evidence>
<feature type="transmembrane region" description="Helical" evidence="9">
    <location>
        <begin position="406"/>
        <end position="427"/>
    </location>
</feature>
<dbReference type="PANTHER" id="PTHR11629:SF63">
    <property type="entry name" value="V-TYPE PROTON ATPASE SUBUNIT A"/>
    <property type="match status" value="1"/>
</dbReference>
<dbReference type="InterPro" id="IPR002490">
    <property type="entry name" value="V-ATPase_116kDa_su"/>
</dbReference>
<evidence type="ECO:0000256" key="4">
    <source>
        <dbReference type="ARBA" id="ARBA00022692"/>
    </source>
</evidence>
<keyword evidence="8" id="KW-0175">Coiled coil</keyword>
<gene>
    <name evidence="10" type="ORF">HCT46_03945</name>
</gene>
<evidence type="ECO:0000256" key="6">
    <source>
        <dbReference type="ARBA" id="ARBA00023065"/>
    </source>
</evidence>
<comment type="similarity">
    <text evidence="2">Belongs to the V-ATPase 116 kDa subunit family.</text>
</comment>
<dbReference type="Proteomes" id="UP000752013">
    <property type="component" value="Unassembled WGS sequence"/>
</dbReference>
<dbReference type="Gene3D" id="1.20.1460.20">
    <property type="match status" value="1"/>
</dbReference>
<keyword evidence="7 9" id="KW-0472">Membrane</keyword>
<feature type="transmembrane region" description="Helical" evidence="9">
    <location>
        <begin position="525"/>
        <end position="546"/>
    </location>
</feature>
<feature type="transmembrane region" description="Helical" evidence="9">
    <location>
        <begin position="589"/>
        <end position="611"/>
    </location>
</feature>
<dbReference type="GO" id="GO:0007035">
    <property type="term" value="P:vacuolar acidification"/>
    <property type="evidence" value="ECO:0007669"/>
    <property type="project" value="TreeGrafter"/>
</dbReference>
<dbReference type="Gene3D" id="3.30.70.2750">
    <property type="match status" value="1"/>
</dbReference>
<feature type="transmembrane region" description="Helical" evidence="9">
    <location>
        <begin position="457"/>
        <end position="478"/>
    </location>
</feature>
<dbReference type="PANTHER" id="PTHR11629">
    <property type="entry name" value="VACUOLAR PROTON ATPASES"/>
    <property type="match status" value="1"/>
</dbReference>
<evidence type="ECO:0000256" key="5">
    <source>
        <dbReference type="ARBA" id="ARBA00022989"/>
    </source>
</evidence>
<keyword evidence="4 9" id="KW-0812">Transmembrane</keyword>
<dbReference type="RefSeq" id="WP_167703493.1">
    <property type="nucleotide sequence ID" value="NZ_CP118168.1"/>
</dbReference>
<evidence type="ECO:0000256" key="1">
    <source>
        <dbReference type="ARBA" id="ARBA00004141"/>
    </source>
</evidence>
<evidence type="ECO:0000256" key="9">
    <source>
        <dbReference type="SAM" id="Phobius"/>
    </source>
</evidence>
<evidence type="ECO:0000256" key="8">
    <source>
        <dbReference type="SAM" id="Coils"/>
    </source>
</evidence>
<dbReference type="GO" id="GO:0033179">
    <property type="term" value="C:proton-transporting V-type ATPase, V0 domain"/>
    <property type="evidence" value="ECO:0007669"/>
    <property type="project" value="InterPro"/>
</dbReference>
<proteinExistence type="inferred from homology"/>
<protein>
    <recommendedName>
        <fullName evidence="12">V-type ATP synthase subunit I</fullName>
    </recommendedName>
</protein>
<evidence type="ECO:0008006" key="12">
    <source>
        <dbReference type="Google" id="ProtNLM"/>
    </source>
</evidence>
<feature type="coiled-coil region" evidence="8">
    <location>
        <begin position="100"/>
        <end position="127"/>
    </location>
</feature>
<dbReference type="GO" id="GO:0051117">
    <property type="term" value="F:ATPase binding"/>
    <property type="evidence" value="ECO:0007669"/>
    <property type="project" value="TreeGrafter"/>
</dbReference>
<comment type="subcellular location">
    <subcellularLocation>
        <location evidence="1">Membrane</location>
        <topology evidence="1">Multi-pass membrane protein</topology>
    </subcellularLocation>
</comment>
<evidence type="ECO:0000313" key="11">
    <source>
        <dbReference type="Proteomes" id="UP000752013"/>
    </source>
</evidence>
<keyword evidence="3" id="KW-0813">Transport</keyword>
<dbReference type="GO" id="GO:0046961">
    <property type="term" value="F:proton-transporting ATPase activity, rotational mechanism"/>
    <property type="evidence" value="ECO:0007669"/>
    <property type="project" value="InterPro"/>
</dbReference>
<dbReference type="AlphaFoldDB" id="A0A968GF05"/>
<feature type="transmembrane region" description="Helical" evidence="9">
    <location>
        <begin position="490"/>
        <end position="513"/>
    </location>
</feature>
<keyword evidence="6" id="KW-0406">Ion transport</keyword>
<dbReference type="Pfam" id="PF01496">
    <property type="entry name" value="V_ATPase_I"/>
    <property type="match status" value="1"/>
</dbReference>
<reference evidence="10" key="1">
    <citation type="submission" date="2020-03" db="EMBL/GenBank/DDBJ databases">
        <title>Spirochaetal bacteria isolated from arthropods constitute a novel genus Entomospira genus novum within the order Spirochaetales.</title>
        <authorList>
            <person name="Grana-Miraglia L."/>
            <person name="Sikutova S."/>
            <person name="Fingerle V."/>
            <person name="Sing A."/>
            <person name="Castillo-Ramirez S."/>
            <person name="Margos G."/>
            <person name="Rudolf I."/>
        </authorList>
    </citation>
    <scope>NUCLEOTIDE SEQUENCE</scope>
    <source>
        <strain evidence="10">BR208</strain>
    </source>
</reference>
<sequence>MILTEKMEYLSAIILHRDTDIVTKALLDLGVVDFSVTNQLSEDLHISKYSSGLQYSKMQELSKRCESFLDMVDLPLPRIDHVDVTAELPALNVQGAENFINELAVSINQLRDRQRQSQRRISELQIMQKRLMNTEQVHSLLGYKGTLSKVYATSLKRKLESYVAVIIEIDHIDTIEMHILFNQQDNTEIRKIVGRYRLEQIEEIDLTEEAVVTQFTEEIARSIVTTKADQEQGQQQVRENILTHKDNLEQYWIALRTHELYGEIQSQFVGTRTTVVFSGWIPSSTKARVVEAIYKATHHRAIIKSDEATLDSENTKRQDVLTTPPTKLKNNIFSRPYELLVNTYGIVKYGQVDPTLMVSIFFTIMFGMMFGDVGQGLVIVGLGIWLLFKSKRSSKNQHILQDAGRIVIYCGLSAMVFGVLFGSYFGLQIVPPLWFDLHGIAMTGVPHFNTASSIRSIGAIFALSFKFGFVVLGTGLLFNFINKIRSRSYFSLIFSESGILGALFYIAITHMTWHYVSHGNLNTYAYTEMVMTTVIIIMLLFGIVPIKHTLDDNKKNHEQLKLSQILSWPAIWIFELFEMTSRYFSSTLSFVRVGAIGIVHAVLMGVFYSMAANTSNVIFSILIIIFVNILVIGLEGLLAAVNSMRLHFYEFFSRYFVSGGRLYKPVSLK</sequence>
<keyword evidence="11" id="KW-1185">Reference proteome</keyword>
<accession>A0A968GF05</accession>
<dbReference type="Gene3D" id="3.30.70.2170">
    <property type="match status" value="1"/>
</dbReference>